<dbReference type="VEuPathDB" id="TriTrypDB:BSAL_20910"/>
<dbReference type="OrthoDB" id="413993at2759"/>
<dbReference type="InterPro" id="IPR032466">
    <property type="entry name" value="Metal_Hydrolase"/>
</dbReference>
<dbReference type="AlphaFoldDB" id="A0A0S4JGI4"/>
<evidence type="ECO:0000313" key="3">
    <source>
        <dbReference type="Proteomes" id="UP000051952"/>
    </source>
</evidence>
<name>A0A0S4JGI4_BODSA</name>
<reference evidence="3" key="1">
    <citation type="submission" date="2015-09" db="EMBL/GenBank/DDBJ databases">
        <authorList>
            <consortium name="Pathogen Informatics"/>
        </authorList>
    </citation>
    <scope>NUCLEOTIDE SEQUENCE [LARGE SCALE GENOMIC DNA]</scope>
    <source>
        <strain evidence="3">Lake Konstanz</strain>
    </source>
</reference>
<dbReference type="PANTHER" id="PTHR47176:SF1">
    <property type="entry name" value="OS04G0577500 PROTEIN"/>
    <property type="match status" value="1"/>
</dbReference>
<dbReference type="GO" id="GO:0016788">
    <property type="term" value="F:hydrolase activity, acting on ester bonds"/>
    <property type="evidence" value="ECO:0007669"/>
    <property type="project" value="InterPro"/>
</dbReference>
<evidence type="ECO:0000256" key="1">
    <source>
        <dbReference type="SAM" id="MobiDB-lite"/>
    </source>
</evidence>
<evidence type="ECO:0000313" key="2">
    <source>
        <dbReference type="EMBL" id="CUG89410.1"/>
    </source>
</evidence>
<proteinExistence type="predicted"/>
<dbReference type="Gene3D" id="3.20.20.140">
    <property type="entry name" value="Metal-dependent hydrolases"/>
    <property type="match status" value="1"/>
</dbReference>
<dbReference type="EMBL" id="CYKH01001734">
    <property type="protein sequence ID" value="CUG89410.1"/>
    <property type="molecule type" value="Genomic_DNA"/>
</dbReference>
<organism evidence="2 3">
    <name type="scientific">Bodo saltans</name>
    <name type="common">Flagellated protozoan</name>
    <dbReference type="NCBI Taxonomy" id="75058"/>
    <lineage>
        <taxon>Eukaryota</taxon>
        <taxon>Discoba</taxon>
        <taxon>Euglenozoa</taxon>
        <taxon>Kinetoplastea</taxon>
        <taxon>Metakinetoplastina</taxon>
        <taxon>Eubodonida</taxon>
        <taxon>Bodonidae</taxon>
        <taxon>Bodo</taxon>
    </lineage>
</organism>
<dbReference type="PANTHER" id="PTHR47176">
    <property type="entry name" value="OSJNBA0020J04.13 PROTEIN"/>
    <property type="match status" value="1"/>
</dbReference>
<dbReference type="Proteomes" id="UP000051952">
    <property type="component" value="Unassembled WGS sequence"/>
</dbReference>
<accession>A0A0S4JGI4</accession>
<sequence>MLDSHCHIKRGVDSLPGTFSEGNGLPDPRSSGGPSGPWSGGVFFGTHPAVDWDMIEQLAACSSGKVRGYGFGIHPWFVPQGESDQREREGEDLTPSCTCVAELAAQGDAHRSWTSTALLAALEQKLIDHPSAWVGEIGLDKLRPTDRSRQDDMFMQQLLLAAKYRRGVSVHCVRSFGPLLTMLTKVPKDQFPPAVVLHGFTGSPEFVTSLLKLPKAKSERIFFGVGECTSFRLRDFEQLLQSIPPERVLVESDQHWDIIAANATTVQPRPQMLSLQHSSFVNLLPPCSLQENAEKLLATLRHEF</sequence>
<feature type="region of interest" description="Disordered" evidence="1">
    <location>
        <begin position="13"/>
        <end position="40"/>
    </location>
</feature>
<keyword evidence="3" id="KW-1185">Reference proteome</keyword>
<gene>
    <name evidence="2" type="ORF">BSAL_20910</name>
</gene>
<dbReference type="InterPro" id="IPR001130">
    <property type="entry name" value="TatD-like"/>
</dbReference>
<dbReference type="SUPFAM" id="SSF51556">
    <property type="entry name" value="Metallo-dependent hydrolases"/>
    <property type="match status" value="1"/>
</dbReference>
<protein>
    <submittedName>
        <fullName evidence="2">DNase-like protein, putative</fullName>
    </submittedName>
</protein>
<dbReference type="Pfam" id="PF01026">
    <property type="entry name" value="TatD_DNase"/>
    <property type="match status" value="1"/>
</dbReference>